<organism evidence="3 4">
    <name type="scientific">Spirochaeta lutea</name>
    <dbReference type="NCBI Taxonomy" id="1480694"/>
    <lineage>
        <taxon>Bacteria</taxon>
        <taxon>Pseudomonadati</taxon>
        <taxon>Spirochaetota</taxon>
        <taxon>Spirochaetia</taxon>
        <taxon>Spirochaetales</taxon>
        <taxon>Spirochaetaceae</taxon>
        <taxon>Spirochaeta</taxon>
    </lineage>
</organism>
<dbReference type="GO" id="GO:0017118">
    <property type="term" value="F:lipoyltransferase activity"/>
    <property type="evidence" value="ECO:0007669"/>
    <property type="project" value="TreeGrafter"/>
</dbReference>
<dbReference type="AlphaFoldDB" id="A0A098R0F3"/>
<comment type="pathway">
    <text evidence="1">Protein modification; protein lipoylation via exogenous pathway; protein N(6)-(lipoyl)lysine from lipoate: step 2/2.</text>
</comment>
<dbReference type="InterPro" id="IPR004562">
    <property type="entry name" value="LipoylTrfase_LipoateP_Ligase"/>
</dbReference>
<dbReference type="RefSeq" id="WP_037546510.1">
    <property type="nucleotide sequence ID" value="NZ_JNUP01000045.1"/>
</dbReference>
<dbReference type="Pfam" id="PF21948">
    <property type="entry name" value="LplA-B_cat"/>
    <property type="match status" value="1"/>
</dbReference>
<dbReference type="GO" id="GO:0005737">
    <property type="term" value="C:cytoplasm"/>
    <property type="evidence" value="ECO:0007669"/>
    <property type="project" value="TreeGrafter"/>
</dbReference>
<dbReference type="OrthoDB" id="9788148at2"/>
<dbReference type="CDD" id="cd16443">
    <property type="entry name" value="LplA"/>
    <property type="match status" value="1"/>
</dbReference>
<dbReference type="Gene3D" id="3.30.930.10">
    <property type="entry name" value="Bira Bifunctional Protein, Domain 2"/>
    <property type="match status" value="1"/>
</dbReference>
<dbReference type="InterPro" id="IPR004143">
    <property type="entry name" value="BPL_LPL_catalytic"/>
</dbReference>
<feature type="domain" description="BPL/LPL catalytic" evidence="2">
    <location>
        <begin position="52"/>
        <end position="230"/>
    </location>
</feature>
<dbReference type="EMBL" id="JNUP01000045">
    <property type="protein sequence ID" value="KGE73168.1"/>
    <property type="molecule type" value="Genomic_DNA"/>
</dbReference>
<proteinExistence type="predicted"/>
<accession>A0A098R0F3</accession>
<dbReference type="STRING" id="1480694.DC28_05160"/>
<sequence length="341" mass="37790">MLRKYQVDPTEFLEPSLDDSGTGGISGGWINMGLGDIDWNLSIEEFIFTNLHTPGPLLLLYVSEPAVVMGKHQNPWQEADVLALNNLGIPLRRRKSGGGTVYHDEGNLNYSFIMPKSGFSQGSNLGLLASAVESLGISVEVSDRGDLLHGGKKFSGNALWYTRDRVLHHGTVLVQADLDNLRRALGGFRRSGEAQLTGRWVDSAPSPVVNLSQVKQELTVHQVAEAISQTWQEAVQAWGLGDVTAGVKRFGIDTGLWRKDNRISTLLDGYRSWEWNFGRTKPFECIFRNSPQTRLHIEDGCIRSLTQTEPQGEKVRVFSPGIRFQGEVKTDLSFLDPVGSR</sequence>
<dbReference type="eggNOG" id="COG0095">
    <property type="taxonomic scope" value="Bacteria"/>
</dbReference>
<dbReference type="GO" id="GO:0009249">
    <property type="term" value="P:protein lipoylation"/>
    <property type="evidence" value="ECO:0007669"/>
    <property type="project" value="InterPro"/>
</dbReference>
<evidence type="ECO:0000256" key="1">
    <source>
        <dbReference type="ARBA" id="ARBA00005085"/>
    </source>
</evidence>
<keyword evidence="4" id="KW-1185">Reference proteome</keyword>
<dbReference type="UniPathway" id="UPA00537">
    <property type="reaction ID" value="UER00595"/>
</dbReference>
<dbReference type="InterPro" id="IPR045864">
    <property type="entry name" value="aa-tRNA-synth_II/BPL/LPL"/>
</dbReference>
<protein>
    <recommendedName>
        <fullName evidence="2">BPL/LPL catalytic domain-containing protein</fullName>
    </recommendedName>
</protein>
<evidence type="ECO:0000313" key="4">
    <source>
        <dbReference type="Proteomes" id="UP000029692"/>
    </source>
</evidence>
<dbReference type="PROSITE" id="PS51733">
    <property type="entry name" value="BPL_LPL_CATALYTIC"/>
    <property type="match status" value="1"/>
</dbReference>
<dbReference type="SUPFAM" id="SSF55681">
    <property type="entry name" value="Class II aaRS and biotin synthetases"/>
    <property type="match status" value="1"/>
</dbReference>
<dbReference type="PANTHER" id="PTHR12561:SF3">
    <property type="entry name" value="LIPOYLTRANSFERASE 1, MITOCHONDRIAL"/>
    <property type="match status" value="1"/>
</dbReference>
<name>A0A098R0F3_9SPIO</name>
<comment type="caution">
    <text evidence="3">The sequence shown here is derived from an EMBL/GenBank/DDBJ whole genome shotgun (WGS) entry which is preliminary data.</text>
</comment>
<gene>
    <name evidence="3" type="ORF">DC28_05160</name>
</gene>
<reference evidence="3 4" key="1">
    <citation type="submission" date="2014-05" db="EMBL/GenBank/DDBJ databases">
        <title>De novo Genome Sequence of Spirocheata sp.</title>
        <authorList>
            <person name="Shivani Y."/>
            <person name="Subhash Y."/>
            <person name="Tushar L."/>
            <person name="Sasikala C."/>
            <person name="Ramana C.V."/>
        </authorList>
    </citation>
    <scope>NUCLEOTIDE SEQUENCE [LARGE SCALE GENOMIC DNA]</scope>
    <source>
        <strain evidence="3 4">JC230</strain>
    </source>
</reference>
<evidence type="ECO:0000313" key="3">
    <source>
        <dbReference type="EMBL" id="KGE73168.1"/>
    </source>
</evidence>
<dbReference type="Proteomes" id="UP000029692">
    <property type="component" value="Unassembled WGS sequence"/>
</dbReference>
<evidence type="ECO:0000259" key="2">
    <source>
        <dbReference type="PROSITE" id="PS51733"/>
    </source>
</evidence>
<dbReference type="PANTHER" id="PTHR12561">
    <property type="entry name" value="LIPOATE-PROTEIN LIGASE"/>
    <property type="match status" value="1"/>
</dbReference>